<dbReference type="EMBL" id="FNQC01000017">
    <property type="protein sequence ID" value="SDZ49025.1"/>
    <property type="molecule type" value="Genomic_DNA"/>
</dbReference>
<accession>A0A1H3TH91</accession>
<comment type="caution">
    <text evidence="2">The sequence shown here is derived from an EMBL/GenBank/DDBJ whole genome shotgun (WGS) entry which is preliminary data.</text>
</comment>
<organism evidence="2 3">
    <name type="scientific">Rhodonellum ikkaensis</name>
    <dbReference type="NCBI Taxonomy" id="336829"/>
    <lineage>
        <taxon>Bacteria</taxon>
        <taxon>Pseudomonadati</taxon>
        <taxon>Bacteroidota</taxon>
        <taxon>Cytophagia</taxon>
        <taxon>Cytophagales</taxon>
        <taxon>Cytophagaceae</taxon>
        <taxon>Rhodonellum</taxon>
    </lineage>
</organism>
<evidence type="ECO:0000313" key="3">
    <source>
        <dbReference type="Proteomes" id="UP000199663"/>
    </source>
</evidence>
<keyword evidence="1" id="KW-0812">Transmembrane</keyword>
<protein>
    <submittedName>
        <fullName evidence="2">Uncharacterized protein</fullName>
    </submittedName>
</protein>
<keyword evidence="3" id="KW-1185">Reference proteome</keyword>
<proteinExistence type="predicted"/>
<name>A0A1H3TH91_9BACT</name>
<feature type="transmembrane region" description="Helical" evidence="1">
    <location>
        <begin position="48"/>
        <end position="68"/>
    </location>
</feature>
<keyword evidence="1" id="KW-0472">Membrane</keyword>
<sequence length="84" mass="10119">MHQHFYSSLKLFNNQSLITLFDLNRSAIRLILPIFRFSFGFKPIRNPIAYFGSKIVVHFFLWIIRINLTQKREIKIGLQRNFSF</sequence>
<dbReference type="Proteomes" id="UP000199663">
    <property type="component" value="Unassembled WGS sequence"/>
</dbReference>
<evidence type="ECO:0000256" key="1">
    <source>
        <dbReference type="SAM" id="Phobius"/>
    </source>
</evidence>
<keyword evidence="1" id="KW-1133">Transmembrane helix</keyword>
<reference evidence="2 3" key="1">
    <citation type="submission" date="2016-10" db="EMBL/GenBank/DDBJ databases">
        <authorList>
            <person name="Varghese N."/>
            <person name="Submissions S."/>
        </authorList>
    </citation>
    <scope>NUCLEOTIDE SEQUENCE [LARGE SCALE GENOMIC DNA]</scope>
    <source>
        <strain evidence="2 3">DSM 17997</strain>
    </source>
</reference>
<gene>
    <name evidence="2" type="ORF">SAMN05444412_11746</name>
</gene>
<evidence type="ECO:0000313" key="2">
    <source>
        <dbReference type="EMBL" id="SDZ49025.1"/>
    </source>
</evidence>